<dbReference type="Gene3D" id="3.30.70.1950">
    <property type="match status" value="1"/>
</dbReference>
<dbReference type="Proteomes" id="UP000602050">
    <property type="component" value="Unassembled WGS sequence"/>
</dbReference>
<protein>
    <recommendedName>
        <fullName evidence="4">Adapter protein MecA</fullName>
    </recommendedName>
</protein>
<dbReference type="GO" id="GO:0045808">
    <property type="term" value="P:negative regulation of establishment of competence for transformation"/>
    <property type="evidence" value="ECO:0007669"/>
    <property type="project" value="UniProtKB-UniRule"/>
</dbReference>
<comment type="subunit">
    <text evidence="2 4">Homodimer.</text>
</comment>
<gene>
    <name evidence="5" type="primary">mecA1</name>
    <name evidence="4" type="synonym">mecA</name>
    <name evidence="5" type="ORF">GCM10010978_18590</name>
</gene>
<keyword evidence="6" id="KW-1185">Reference proteome</keyword>
<proteinExistence type="inferred from homology"/>
<evidence type="ECO:0000256" key="3">
    <source>
        <dbReference type="ARBA" id="ARBA00023287"/>
    </source>
</evidence>
<dbReference type="GO" id="GO:0042174">
    <property type="term" value="P:negative regulation of sporulation resulting in formation of a cellular spore"/>
    <property type="evidence" value="ECO:0007669"/>
    <property type="project" value="UniProtKB-UniRule"/>
</dbReference>
<dbReference type="PANTHER" id="PTHR39161">
    <property type="entry name" value="ADAPTER PROTEIN MECA"/>
    <property type="match status" value="1"/>
</dbReference>
<comment type="function">
    <text evidence="4">Enables the recognition and targeting of unfolded and aggregated proteins to the ClpC protease or to other proteins involved in proteolysis. Acts negatively in the development of competence by binding ComK and recruiting it to the ClpCP protease. When overexpressed, inhibits sporulation. Also involved in Spx degradation by ClpC.</text>
</comment>
<dbReference type="PANTHER" id="PTHR39161:SF1">
    <property type="entry name" value="ADAPTER PROTEIN MECA 1"/>
    <property type="match status" value="1"/>
</dbReference>
<evidence type="ECO:0000313" key="6">
    <source>
        <dbReference type="Proteomes" id="UP000602050"/>
    </source>
</evidence>
<evidence type="ECO:0000256" key="1">
    <source>
        <dbReference type="ARBA" id="ARBA00005397"/>
    </source>
</evidence>
<dbReference type="InterPro" id="IPR008681">
    <property type="entry name" value="Neg-reg_MecA"/>
</dbReference>
<dbReference type="PIRSF" id="PIRSF029008">
    <property type="entry name" value="MecA"/>
    <property type="match status" value="1"/>
</dbReference>
<dbReference type="HAMAP" id="MF_01124">
    <property type="entry name" value="MecA"/>
    <property type="match status" value="1"/>
</dbReference>
<organism evidence="5 6">
    <name type="scientific">Compostibacillus humi</name>
    <dbReference type="NCBI Taxonomy" id="1245525"/>
    <lineage>
        <taxon>Bacteria</taxon>
        <taxon>Bacillati</taxon>
        <taxon>Bacillota</taxon>
        <taxon>Bacilli</taxon>
        <taxon>Bacillales</taxon>
        <taxon>Bacillaceae</taxon>
        <taxon>Compostibacillus</taxon>
    </lineage>
</organism>
<comment type="caution">
    <text evidence="5">The sequence shown here is derived from an EMBL/GenBank/DDBJ whole genome shotgun (WGS) entry which is preliminary data.</text>
</comment>
<accession>A0A8J2TK16</accession>
<dbReference type="AlphaFoldDB" id="A0A8J2TK16"/>
<name>A0A8J2TK16_9BACI</name>
<dbReference type="GO" id="GO:0030674">
    <property type="term" value="F:protein-macromolecule adaptor activity"/>
    <property type="evidence" value="ECO:0007669"/>
    <property type="project" value="UniProtKB-UniRule"/>
</dbReference>
<dbReference type="EMBL" id="BMEV01000031">
    <property type="protein sequence ID" value="GFZ77291.1"/>
    <property type="molecule type" value="Genomic_DNA"/>
</dbReference>
<evidence type="ECO:0000256" key="4">
    <source>
        <dbReference type="HAMAP-Rule" id="MF_01124"/>
    </source>
</evidence>
<sequence>MEIERINENTVKFYISYLDIENLGYEREEIWYDRERSEQLFWQMMEEVNYKEDFQVDGPLWIQVQALEKGLEIIVTKAKIAKHGEFHPNDFGLPLEEKMEDFLENKYGKDLEQNDDDMMEEGLWIIAEFDNFEDVIQLSHYFQDDTDSVEETIYTYNDKYYLYLEFSPYLTDDHLQEDLISQVLEFAEDSDISIHVLEEYGKKLFEYNAFEQIRSYFPAQI</sequence>
<evidence type="ECO:0000313" key="5">
    <source>
        <dbReference type="EMBL" id="GFZ77291.1"/>
    </source>
</evidence>
<dbReference type="GO" id="GO:0030435">
    <property type="term" value="P:sporulation resulting in formation of a cellular spore"/>
    <property type="evidence" value="ECO:0007669"/>
    <property type="project" value="UniProtKB-KW"/>
</dbReference>
<reference evidence="5" key="2">
    <citation type="submission" date="2020-09" db="EMBL/GenBank/DDBJ databases">
        <authorList>
            <person name="Sun Q."/>
            <person name="Zhou Y."/>
        </authorList>
    </citation>
    <scope>NUCLEOTIDE SEQUENCE</scope>
    <source>
        <strain evidence="5">CGMCC 1.12360</strain>
    </source>
</reference>
<dbReference type="InterPro" id="IPR038471">
    <property type="entry name" value="MecA_C_sf"/>
</dbReference>
<evidence type="ECO:0000256" key="2">
    <source>
        <dbReference type="ARBA" id="ARBA00011738"/>
    </source>
</evidence>
<comment type="domain">
    <text evidence="4">The N-terminal domain has binding sites for ComK and probably for unfolded/aggregated proteins; the C-terminal domain interacts with ClpC.</text>
</comment>
<dbReference type="GO" id="GO:0030420">
    <property type="term" value="P:establishment of competence for transformation"/>
    <property type="evidence" value="ECO:0007669"/>
    <property type="project" value="UniProtKB-KW"/>
</dbReference>
<keyword evidence="3 4" id="KW-0178">Competence</keyword>
<comment type="similarity">
    <text evidence="1 4">Belongs to the MecA family.</text>
</comment>
<reference evidence="5" key="1">
    <citation type="journal article" date="2014" name="Int. J. Syst. Evol. Microbiol.">
        <title>Complete genome sequence of Corynebacterium casei LMG S-19264T (=DSM 44701T), isolated from a smear-ripened cheese.</title>
        <authorList>
            <consortium name="US DOE Joint Genome Institute (JGI-PGF)"/>
            <person name="Walter F."/>
            <person name="Albersmeier A."/>
            <person name="Kalinowski J."/>
            <person name="Ruckert C."/>
        </authorList>
    </citation>
    <scope>NUCLEOTIDE SEQUENCE</scope>
    <source>
        <strain evidence="5">CGMCC 1.12360</strain>
    </source>
</reference>
<keyword evidence="4" id="KW-0749">Sporulation</keyword>
<dbReference type="Pfam" id="PF05389">
    <property type="entry name" value="MecA"/>
    <property type="match status" value="1"/>
</dbReference>
<dbReference type="NCBIfam" id="NF002644">
    <property type="entry name" value="PRK02315.1-5"/>
    <property type="match status" value="1"/>
</dbReference>
<dbReference type="RefSeq" id="WP_188392128.1">
    <property type="nucleotide sequence ID" value="NZ_BMEV01000031.1"/>
</dbReference>